<dbReference type="InterPro" id="IPR036291">
    <property type="entry name" value="NAD(P)-bd_dom_sf"/>
</dbReference>
<evidence type="ECO:0000313" key="5">
    <source>
        <dbReference type="EMBL" id="TWF75702.1"/>
    </source>
</evidence>
<dbReference type="AlphaFoldDB" id="A0A561SLK2"/>
<proteinExistence type="inferred from homology"/>
<dbReference type="Proteomes" id="UP000321261">
    <property type="component" value="Unassembled WGS sequence"/>
</dbReference>
<dbReference type="EMBL" id="VIWU01000001">
    <property type="protein sequence ID" value="TWF75702.1"/>
    <property type="molecule type" value="Genomic_DNA"/>
</dbReference>
<dbReference type="InterPro" id="IPR020904">
    <property type="entry name" value="Sc_DH/Rdtase_CS"/>
</dbReference>
<organism evidence="5 6">
    <name type="scientific">Pseudonocardia hierapolitana</name>
    <dbReference type="NCBI Taxonomy" id="1128676"/>
    <lineage>
        <taxon>Bacteria</taxon>
        <taxon>Bacillati</taxon>
        <taxon>Actinomycetota</taxon>
        <taxon>Actinomycetes</taxon>
        <taxon>Pseudonocardiales</taxon>
        <taxon>Pseudonocardiaceae</taxon>
        <taxon>Pseudonocardia</taxon>
    </lineage>
</organism>
<evidence type="ECO:0000256" key="2">
    <source>
        <dbReference type="ARBA" id="ARBA00023002"/>
    </source>
</evidence>
<dbReference type="SUPFAM" id="SSF51735">
    <property type="entry name" value="NAD(P)-binding Rossmann-fold domains"/>
    <property type="match status" value="1"/>
</dbReference>
<dbReference type="PRINTS" id="PR00081">
    <property type="entry name" value="GDHRDH"/>
</dbReference>
<keyword evidence="2" id="KW-0560">Oxidoreductase</keyword>
<evidence type="ECO:0000259" key="4">
    <source>
        <dbReference type="SMART" id="SM00822"/>
    </source>
</evidence>
<comment type="similarity">
    <text evidence="1">Belongs to the short-chain dehydrogenases/reductases (SDR) family.</text>
</comment>
<dbReference type="PRINTS" id="PR00080">
    <property type="entry name" value="SDRFAMILY"/>
</dbReference>
<feature type="compositionally biased region" description="Pro residues" evidence="3">
    <location>
        <begin position="14"/>
        <end position="23"/>
    </location>
</feature>
<comment type="caution">
    <text evidence="5">The sequence shown here is derived from an EMBL/GenBank/DDBJ whole genome shotgun (WGS) entry which is preliminary data.</text>
</comment>
<gene>
    <name evidence="5" type="ORF">FHX44_111586</name>
</gene>
<evidence type="ECO:0000313" key="6">
    <source>
        <dbReference type="Proteomes" id="UP000321261"/>
    </source>
</evidence>
<dbReference type="PROSITE" id="PS00061">
    <property type="entry name" value="ADH_SHORT"/>
    <property type="match status" value="1"/>
</dbReference>
<dbReference type="PANTHER" id="PTHR42760:SF40">
    <property type="entry name" value="3-OXOACYL-[ACYL-CARRIER-PROTEIN] REDUCTASE, CHLOROPLASTIC"/>
    <property type="match status" value="1"/>
</dbReference>
<sequence>MNGRLPPVRRDPSPPDPSPPDPFLPDLSGTVVLVTGASGGIGSGIALRFAAAGAAVVVHHHSGAERAAAVAAEITAEGGQAATAQADVTDPAAAAALVDLAVDRFGRLDAVVAAAGVQPVAELAGMPVESWREVLDGNATGAFATVQAAAAVMRGRGGSITLVASVEGTRPALGHAHYAAAKAATIMLARAAALEYGRDGVRVNSVSPGLVARPGLREDWSDGVERWERAAPLNRLGEPQDVADACVFLASPMARWITGHDLVVDGGMAVVPAW</sequence>
<dbReference type="SMART" id="SM00822">
    <property type="entry name" value="PKS_KR"/>
    <property type="match status" value="1"/>
</dbReference>
<dbReference type="Pfam" id="PF13561">
    <property type="entry name" value="adh_short_C2"/>
    <property type="match status" value="1"/>
</dbReference>
<dbReference type="FunFam" id="3.40.50.720:FF:000084">
    <property type="entry name" value="Short-chain dehydrogenase reductase"/>
    <property type="match status" value="1"/>
</dbReference>
<dbReference type="GO" id="GO:0030497">
    <property type="term" value="P:fatty acid elongation"/>
    <property type="evidence" value="ECO:0007669"/>
    <property type="project" value="TreeGrafter"/>
</dbReference>
<accession>A0A561SLK2</accession>
<dbReference type="GO" id="GO:0016616">
    <property type="term" value="F:oxidoreductase activity, acting on the CH-OH group of donors, NAD or NADP as acceptor"/>
    <property type="evidence" value="ECO:0007669"/>
    <property type="project" value="UniProtKB-ARBA"/>
</dbReference>
<dbReference type="PANTHER" id="PTHR42760">
    <property type="entry name" value="SHORT-CHAIN DEHYDROGENASES/REDUCTASES FAMILY MEMBER"/>
    <property type="match status" value="1"/>
</dbReference>
<reference evidence="5 6" key="1">
    <citation type="submission" date="2019-06" db="EMBL/GenBank/DDBJ databases">
        <title>Sequencing the genomes of 1000 actinobacteria strains.</title>
        <authorList>
            <person name="Klenk H.-P."/>
        </authorList>
    </citation>
    <scope>NUCLEOTIDE SEQUENCE [LARGE SCALE GENOMIC DNA]</scope>
    <source>
        <strain evidence="5 6">DSM 45671</strain>
    </source>
</reference>
<evidence type="ECO:0000256" key="1">
    <source>
        <dbReference type="ARBA" id="ARBA00006484"/>
    </source>
</evidence>
<keyword evidence="6" id="KW-1185">Reference proteome</keyword>
<dbReference type="Gene3D" id="3.40.50.720">
    <property type="entry name" value="NAD(P)-binding Rossmann-like Domain"/>
    <property type="match status" value="1"/>
</dbReference>
<protein>
    <submittedName>
        <fullName evidence="5">Glucose 1-dehydrogenase/3-oxoacyl-[acyl-carrier protein] reductase</fullName>
    </submittedName>
</protein>
<dbReference type="InterPro" id="IPR002347">
    <property type="entry name" value="SDR_fam"/>
</dbReference>
<evidence type="ECO:0000256" key="3">
    <source>
        <dbReference type="SAM" id="MobiDB-lite"/>
    </source>
</evidence>
<dbReference type="CDD" id="cd05233">
    <property type="entry name" value="SDR_c"/>
    <property type="match status" value="1"/>
</dbReference>
<dbReference type="InterPro" id="IPR057326">
    <property type="entry name" value="KR_dom"/>
</dbReference>
<name>A0A561SLK2_9PSEU</name>
<feature type="domain" description="Ketoreductase" evidence="4">
    <location>
        <begin position="30"/>
        <end position="209"/>
    </location>
</feature>
<feature type="region of interest" description="Disordered" evidence="3">
    <location>
        <begin position="1"/>
        <end position="24"/>
    </location>
</feature>